<evidence type="ECO:0000313" key="2">
    <source>
        <dbReference type="EMBL" id="QGZ42508.1"/>
    </source>
</evidence>
<evidence type="ECO:0000313" key="3">
    <source>
        <dbReference type="Proteomes" id="UP000437862"/>
    </source>
</evidence>
<feature type="signal peptide" evidence="1">
    <location>
        <begin position="1"/>
        <end position="26"/>
    </location>
</feature>
<dbReference type="EMBL" id="CP046904">
    <property type="protein sequence ID" value="QGZ42508.1"/>
    <property type="molecule type" value="Genomic_DNA"/>
</dbReference>
<name>A0ABX6FYC6_9BURK</name>
<dbReference type="RefSeq" id="WP_145879829.1">
    <property type="nucleotide sequence ID" value="NZ_CP046904.1"/>
</dbReference>
<feature type="chain" id="PRO_5046012214" description="Outer membrane beta-barrel protein" evidence="1">
    <location>
        <begin position="27"/>
        <end position="231"/>
    </location>
</feature>
<evidence type="ECO:0008006" key="4">
    <source>
        <dbReference type="Google" id="ProtNLM"/>
    </source>
</evidence>
<accession>A0ABX6FYC6</accession>
<reference evidence="2 3" key="1">
    <citation type="submission" date="2019-12" db="EMBL/GenBank/DDBJ databases">
        <title>Draft Genome Sequences of Six Type Strains of the Genus Massilia.</title>
        <authorList>
            <person name="Miess H."/>
            <person name="Frediansyah A."/>
            <person name="Goeker M."/>
            <person name="Gross H."/>
        </authorList>
    </citation>
    <scope>NUCLEOTIDE SEQUENCE [LARGE SCALE GENOMIC DNA]</scope>
    <source>
        <strain evidence="2 3">DSM 26639</strain>
    </source>
</reference>
<keyword evidence="1" id="KW-0732">Signal</keyword>
<evidence type="ECO:0000256" key="1">
    <source>
        <dbReference type="SAM" id="SignalP"/>
    </source>
</evidence>
<sequence>MPMSPNRSLRLGATLLLSFSSLPALAGRPLVTDDASVVAPGMCQVEMSAQRDPGQGWFIPACNVANDWEVGAGFGGVRHEGAWRRALAVHAKTLFRPLTEDGWGAGVTFAQQQLTGLNGAQEGLRDRSATLILSIPIASWAIVHANVGGIEHRAAGHGARTWATALETTHGHTGLSLETFGERGAYRTWQAGWRWSAVPDVLDLDAAWGVQHCDGVRANYAVLGLTWTFPR</sequence>
<proteinExistence type="predicted"/>
<protein>
    <recommendedName>
        <fullName evidence="4">Outer membrane beta-barrel protein</fullName>
    </recommendedName>
</protein>
<dbReference type="Proteomes" id="UP000437862">
    <property type="component" value="Chromosome"/>
</dbReference>
<gene>
    <name evidence="2" type="ORF">GO485_28075</name>
</gene>
<keyword evidence="3" id="KW-1185">Reference proteome</keyword>
<organism evidence="2 3">
    <name type="scientific">Pseudoduganella flava</name>
    <dbReference type="NCBI Taxonomy" id="871742"/>
    <lineage>
        <taxon>Bacteria</taxon>
        <taxon>Pseudomonadati</taxon>
        <taxon>Pseudomonadota</taxon>
        <taxon>Betaproteobacteria</taxon>
        <taxon>Burkholderiales</taxon>
        <taxon>Oxalobacteraceae</taxon>
        <taxon>Telluria group</taxon>
        <taxon>Pseudoduganella</taxon>
    </lineage>
</organism>